<dbReference type="AlphaFoldDB" id="A0A0G1KQZ2"/>
<feature type="domain" description="GH18" evidence="3">
    <location>
        <begin position="83"/>
        <end position="398"/>
    </location>
</feature>
<feature type="non-terminal residue" evidence="4">
    <location>
        <position position="1"/>
    </location>
</feature>
<dbReference type="Gene3D" id="3.20.20.80">
    <property type="entry name" value="Glycosidases"/>
    <property type="match status" value="1"/>
</dbReference>
<dbReference type="InterPro" id="IPR011583">
    <property type="entry name" value="Chitinase_II/V-like_cat"/>
</dbReference>
<keyword evidence="2" id="KW-1133">Transmembrane helix</keyword>
<evidence type="ECO:0000313" key="5">
    <source>
        <dbReference type="Proteomes" id="UP000034797"/>
    </source>
</evidence>
<sequence length="398" mass="44971">TFNGHKPSSTTPNSSQRLLPRQTTCQPQPQKMLSQIRAILFVLGLSLITITIYVVWQNTLPLISPIALIDVITGHSTASKSPKIIYGFFPYWNSKYANELNINFLTHLAYFAIDLNPDGTINKINVKKEQEPGWNKINSNAVEKLLYQSKLLGQKTILTVTAMDPELIESILENPSNSRTAINSIMEIYKNKNFDDINVDFEYVGKPETTTRSNFITFIRNLKNACRTQNKNCQIDVDIFADTATKDRLWDLVGLSPVVDRFIVMAYDYSRKSSSQAGPVAPLTGKCNHQQSLPCLDQDIISHLSQITKIVPPEKIILGIPFYGYEWQTAWSQTTLSPYLVFEKGEETHQIYFENSESLKQKIKLVKSANLGGVAIWALGYEVPFGELWEPIKNISTL</sequence>
<dbReference type="Pfam" id="PF00704">
    <property type="entry name" value="Glyco_hydro_18"/>
    <property type="match status" value="1"/>
</dbReference>
<accession>A0A0G1KQZ2</accession>
<dbReference type="PANTHER" id="PTHR46066">
    <property type="entry name" value="CHITINASE DOMAIN-CONTAINING PROTEIN 1 FAMILY MEMBER"/>
    <property type="match status" value="1"/>
</dbReference>
<keyword evidence="2" id="KW-0812">Transmembrane</keyword>
<evidence type="ECO:0000259" key="3">
    <source>
        <dbReference type="PROSITE" id="PS51910"/>
    </source>
</evidence>
<dbReference type="GO" id="GO:0005975">
    <property type="term" value="P:carbohydrate metabolic process"/>
    <property type="evidence" value="ECO:0007669"/>
    <property type="project" value="InterPro"/>
</dbReference>
<dbReference type="EMBL" id="LCJW01000017">
    <property type="protein sequence ID" value="KKT86071.1"/>
    <property type="molecule type" value="Genomic_DNA"/>
</dbReference>
<dbReference type="SMART" id="SM00636">
    <property type="entry name" value="Glyco_18"/>
    <property type="match status" value="1"/>
</dbReference>
<dbReference type="SUPFAM" id="SSF51445">
    <property type="entry name" value="(Trans)glycosidases"/>
    <property type="match status" value="1"/>
</dbReference>
<name>A0A0G1KQZ2_9BACT</name>
<dbReference type="InterPro" id="IPR001223">
    <property type="entry name" value="Glyco_hydro18_cat"/>
</dbReference>
<protein>
    <submittedName>
        <fullName evidence="4">Glycoside hydrolase family 18</fullName>
    </submittedName>
</protein>
<gene>
    <name evidence="4" type="ORF">UW84_C0017G0038</name>
</gene>
<organism evidence="4 5">
    <name type="scientific">Candidatus Collierbacteria bacterium GW2011_GWA2_44_99</name>
    <dbReference type="NCBI Taxonomy" id="1618380"/>
    <lineage>
        <taxon>Bacteria</taxon>
        <taxon>Candidatus Collieribacteriota</taxon>
    </lineage>
</organism>
<dbReference type="GO" id="GO:0008061">
    <property type="term" value="F:chitin binding"/>
    <property type="evidence" value="ECO:0007669"/>
    <property type="project" value="InterPro"/>
</dbReference>
<reference evidence="4 5" key="1">
    <citation type="journal article" date="2015" name="Nature">
        <title>rRNA introns, odd ribosomes, and small enigmatic genomes across a large radiation of phyla.</title>
        <authorList>
            <person name="Brown C.T."/>
            <person name="Hug L.A."/>
            <person name="Thomas B.C."/>
            <person name="Sharon I."/>
            <person name="Castelle C.J."/>
            <person name="Singh A."/>
            <person name="Wilkins M.J."/>
            <person name="Williams K.H."/>
            <person name="Banfield J.F."/>
        </authorList>
    </citation>
    <scope>NUCLEOTIDE SEQUENCE [LARGE SCALE GENOMIC DNA]</scope>
</reference>
<evidence type="ECO:0000256" key="2">
    <source>
        <dbReference type="SAM" id="Phobius"/>
    </source>
</evidence>
<dbReference type="GO" id="GO:0016787">
    <property type="term" value="F:hydrolase activity"/>
    <property type="evidence" value="ECO:0007669"/>
    <property type="project" value="UniProtKB-KW"/>
</dbReference>
<feature type="region of interest" description="Disordered" evidence="1">
    <location>
        <begin position="1"/>
        <end position="21"/>
    </location>
</feature>
<proteinExistence type="predicted"/>
<comment type="caution">
    <text evidence="4">The sequence shown here is derived from an EMBL/GenBank/DDBJ whole genome shotgun (WGS) entry which is preliminary data.</text>
</comment>
<dbReference type="PANTHER" id="PTHR46066:SF2">
    <property type="entry name" value="CHITINASE DOMAIN-CONTAINING PROTEIN 1"/>
    <property type="match status" value="1"/>
</dbReference>
<feature type="transmembrane region" description="Helical" evidence="2">
    <location>
        <begin position="38"/>
        <end position="56"/>
    </location>
</feature>
<dbReference type="Proteomes" id="UP000034797">
    <property type="component" value="Unassembled WGS sequence"/>
</dbReference>
<evidence type="ECO:0000256" key="1">
    <source>
        <dbReference type="SAM" id="MobiDB-lite"/>
    </source>
</evidence>
<dbReference type="InterPro" id="IPR017853">
    <property type="entry name" value="GH"/>
</dbReference>
<dbReference type="PROSITE" id="PS51910">
    <property type="entry name" value="GH18_2"/>
    <property type="match status" value="1"/>
</dbReference>
<keyword evidence="4" id="KW-0378">Hydrolase</keyword>
<evidence type="ECO:0000313" key="4">
    <source>
        <dbReference type="EMBL" id="KKT86071.1"/>
    </source>
</evidence>
<keyword evidence="2" id="KW-0472">Membrane</keyword>